<feature type="transmembrane region" description="Helical" evidence="1">
    <location>
        <begin position="592"/>
        <end position="614"/>
    </location>
</feature>
<dbReference type="OMA" id="YEMDSAN"/>
<feature type="transmembrane region" description="Helical" evidence="1">
    <location>
        <begin position="140"/>
        <end position="161"/>
    </location>
</feature>
<dbReference type="Proteomes" id="UP000807504">
    <property type="component" value="Unassembled WGS sequence"/>
</dbReference>
<proteinExistence type="predicted"/>
<feature type="transmembrane region" description="Helical" evidence="1">
    <location>
        <begin position="80"/>
        <end position="99"/>
    </location>
</feature>
<accession>A0A8T0EFS2</accession>
<dbReference type="GO" id="GO:0008028">
    <property type="term" value="F:monocarboxylic acid transmembrane transporter activity"/>
    <property type="evidence" value="ECO:0007669"/>
    <property type="project" value="TreeGrafter"/>
</dbReference>
<dbReference type="SUPFAM" id="SSF103473">
    <property type="entry name" value="MFS general substrate transporter"/>
    <property type="match status" value="1"/>
</dbReference>
<feature type="transmembrane region" description="Helical" evidence="1">
    <location>
        <begin position="503"/>
        <end position="523"/>
    </location>
</feature>
<dbReference type="Pfam" id="PF07690">
    <property type="entry name" value="MFS_1"/>
    <property type="match status" value="1"/>
</dbReference>
<name>A0A8T0EFS2_ARGBR</name>
<organism evidence="2 3">
    <name type="scientific">Argiope bruennichi</name>
    <name type="common">Wasp spider</name>
    <name type="synonym">Aranea bruennichi</name>
    <dbReference type="NCBI Taxonomy" id="94029"/>
    <lineage>
        <taxon>Eukaryota</taxon>
        <taxon>Metazoa</taxon>
        <taxon>Ecdysozoa</taxon>
        <taxon>Arthropoda</taxon>
        <taxon>Chelicerata</taxon>
        <taxon>Arachnida</taxon>
        <taxon>Araneae</taxon>
        <taxon>Araneomorphae</taxon>
        <taxon>Entelegynae</taxon>
        <taxon>Araneoidea</taxon>
        <taxon>Araneidae</taxon>
        <taxon>Argiope</taxon>
    </lineage>
</organism>
<dbReference type="AlphaFoldDB" id="A0A8T0EFS2"/>
<dbReference type="Gene3D" id="1.20.1250.20">
    <property type="entry name" value="MFS general substrate transporter like domains"/>
    <property type="match status" value="2"/>
</dbReference>
<comment type="caution">
    <text evidence="2">The sequence shown here is derived from an EMBL/GenBank/DDBJ whole genome shotgun (WGS) entry which is preliminary data.</text>
</comment>
<feature type="transmembrane region" description="Helical" evidence="1">
    <location>
        <begin position="12"/>
        <end position="40"/>
    </location>
</feature>
<reference evidence="2" key="1">
    <citation type="journal article" date="2020" name="bioRxiv">
        <title>Chromosome-level reference genome of the European wasp spider Argiope bruennichi: a resource for studies on range expansion and evolutionary adaptation.</title>
        <authorList>
            <person name="Sheffer M.M."/>
            <person name="Hoppe A."/>
            <person name="Krehenwinkel H."/>
            <person name="Uhl G."/>
            <person name="Kuss A.W."/>
            <person name="Jensen L."/>
            <person name="Jensen C."/>
            <person name="Gillespie R.G."/>
            <person name="Hoff K.J."/>
            <person name="Prost S."/>
        </authorList>
    </citation>
    <scope>NUCLEOTIDE SEQUENCE</scope>
</reference>
<dbReference type="InterPro" id="IPR011701">
    <property type="entry name" value="MFS"/>
</dbReference>
<feature type="transmembrane region" description="Helical" evidence="1">
    <location>
        <begin position="167"/>
        <end position="187"/>
    </location>
</feature>
<feature type="transmembrane region" description="Helical" evidence="1">
    <location>
        <begin position="529"/>
        <end position="551"/>
    </location>
</feature>
<feature type="transmembrane region" description="Helical" evidence="1">
    <location>
        <begin position="52"/>
        <end position="73"/>
    </location>
</feature>
<sequence length="634" mass="71076">MQRTGPDSLRSWVIVFYCSLISMMLYGVVRLSGIMFVASMERFQVDRQSASLPYILCDSLQAMAGPITGFLSLKFGARQVMMLGSFIAAVGTGACFFAENIETVTALWGVVYGLGFGLSSLLLPAIIIQHFVKRRASAISLVYFGAYVGFSFLPSIADLLIHTYGLSGTYLFLSGFLLHCVPLSMLLRKPDHSQAQKIQELRRSSAGTQRSRAASISIVGGYPLCVVKEPRCSIIEESFDDPGIIPSENENFQNESDRKDSVTTITNSISLYNTRQIESRKQSLSHFGRDNEGFSIEDLPKLDHQFTTDIFKQEKKSECIEDQTYYSKTNPKLLHFQRIESSSNIFTNPTSKEYYTDISYNEEIEKRDKFPDEIFTVFPKPARISRSVSDRSFYDHSIKTDNISISTNQDHSQIHRAASILKQEITISKGMTIFFEPMFLLVLFGNAVYASSFIAFITVIVDFSIDIGMSESDGKYIIMFFSIASNVGLLSFGWVTDGGYLSLTSFAALMLLIRTVTLCVIPYSSGYIMLMTVVILQGFFEASLANIFPLLVTEYFIDEVHELAISCTLFLCGPMYLGTPVLIGFFRDGLGSYLYLFLLMATLSLICSILHFIAPLLAKCRCGRDDWILRKRES</sequence>
<dbReference type="InterPro" id="IPR036259">
    <property type="entry name" value="MFS_trans_sf"/>
</dbReference>
<keyword evidence="3" id="KW-1185">Reference proteome</keyword>
<keyword evidence="1" id="KW-0812">Transmembrane</keyword>
<feature type="transmembrane region" description="Helical" evidence="1">
    <location>
        <begin position="438"/>
        <end position="461"/>
    </location>
</feature>
<keyword evidence="1" id="KW-1133">Transmembrane helix</keyword>
<reference evidence="2" key="2">
    <citation type="submission" date="2020-06" db="EMBL/GenBank/DDBJ databases">
        <authorList>
            <person name="Sheffer M."/>
        </authorList>
    </citation>
    <scope>NUCLEOTIDE SEQUENCE</scope>
</reference>
<gene>
    <name evidence="2" type="ORF">HNY73_018294</name>
</gene>
<protein>
    <submittedName>
        <fullName evidence="2">Monocarboxylate transporter 9 like protein</fullName>
    </submittedName>
</protein>
<evidence type="ECO:0000313" key="2">
    <source>
        <dbReference type="EMBL" id="KAF8770805.1"/>
    </source>
</evidence>
<dbReference type="PANTHER" id="PTHR11360">
    <property type="entry name" value="MONOCARBOXYLATE TRANSPORTER"/>
    <property type="match status" value="1"/>
</dbReference>
<keyword evidence="1" id="KW-0472">Membrane</keyword>
<feature type="transmembrane region" description="Helical" evidence="1">
    <location>
        <begin position="476"/>
        <end position="496"/>
    </location>
</feature>
<evidence type="ECO:0000313" key="3">
    <source>
        <dbReference type="Proteomes" id="UP000807504"/>
    </source>
</evidence>
<dbReference type="PANTHER" id="PTHR11360:SF303">
    <property type="entry name" value="MAJOR FACILITATOR SUPERFAMILY (MFS) PROFILE DOMAIN-CONTAINING PROTEIN"/>
    <property type="match status" value="1"/>
</dbReference>
<feature type="transmembrane region" description="Helical" evidence="1">
    <location>
        <begin position="105"/>
        <end position="128"/>
    </location>
</feature>
<evidence type="ECO:0000256" key="1">
    <source>
        <dbReference type="SAM" id="Phobius"/>
    </source>
</evidence>
<feature type="transmembrane region" description="Helical" evidence="1">
    <location>
        <begin position="563"/>
        <end position="586"/>
    </location>
</feature>
<dbReference type="EMBL" id="JABXBU010002228">
    <property type="protein sequence ID" value="KAF8770805.1"/>
    <property type="molecule type" value="Genomic_DNA"/>
</dbReference>
<dbReference type="InterPro" id="IPR050327">
    <property type="entry name" value="Proton-linked_MCT"/>
</dbReference>